<proteinExistence type="predicted"/>
<evidence type="ECO:0000313" key="3">
    <source>
        <dbReference type="Proteomes" id="UP000682416"/>
    </source>
</evidence>
<keyword evidence="1" id="KW-0472">Membrane</keyword>
<keyword evidence="3" id="KW-1185">Reference proteome</keyword>
<evidence type="ECO:0000256" key="1">
    <source>
        <dbReference type="SAM" id="Phobius"/>
    </source>
</evidence>
<accession>A0A975QJH4</accession>
<dbReference type="KEGG" id="nec:KGD82_16125"/>
<protein>
    <submittedName>
        <fullName evidence="2">Uncharacterized protein</fullName>
    </submittedName>
</protein>
<gene>
    <name evidence="2" type="ORF">KGD82_16125</name>
</gene>
<dbReference type="Proteomes" id="UP000682416">
    <property type="component" value="Chromosome"/>
</dbReference>
<keyword evidence="1" id="KW-1133">Transmembrane helix</keyword>
<feature type="transmembrane region" description="Helical" evidence="1">
    <location>
        <begin position="47"/>
        <end position="69"/>
    </location>
</feature>
<dbReference type="AlphaFoldDB" id="A0A975QJH4"/>
<keyword evidence="1" id="KW-0812">Transmembrane</keyword>
<dbReference type="EMBL" id="CP074402">
    <property type="protein sequence ID" value="QVJ00292.1"/>
    <property type="molecule type" value="Genomic_DNA"/>
</dbReference>
<organism evidence="2 3">
    <name type="scientific">Nocardiopsis eucommiae</name>
    <dbReference type="NCBI Taxonomy" id="2831970"/>
    <lineage>
        <taxon>Bacteria</taxon>
        <taxon>Bacillati</taxon>
        <taxon>Actinomycetota</taxon>
        <taxon>Actinomycetes</taxon>
        <taxon>Streptosporangiales</taxon>
        <taxon>Nocardiopsidaceae</taxon>
        <taxon>Nocardiopsis</taxon>
    </lineage>
</organism>
<evidence type="ECO:0000313" key="2">
    <source>
        <dbReference type="EMBL" id="QVJ00292.1"/>
    </source>
</evidence>
<name>A0A975QJH4_9ACTN</name>
<feature type="transmembrane region" description="Helical" evidence="1">
    <location>
        <begin position="17"/>
        <end position="35"/>
    </location>
</feature>
<sequence length="99" mass="10199">MTTALEHRTSGLHRYQVYALAASMLALLATLTRTTPELDASTTSASALVWTAMWTTLAVAVALLSWALARAAGLGVRDGFGIAPGGRTPTSGFSASSTT</sequence>
<reference evidence="2" key="1">
    <citation type="submission" date="2021-05" db="EMBL/GenBank/DDBJ databases">
        <authorList>
            <person name="Kaiqin L."/>
            <person name="Jian G."/>
        </authorList>
    </citation>
    <scope>NUCLEOTIDE SEQUENCE</scope>
    <source>
        <strain evidence="2">HDS5</strain>
    </source>
</reference>